<organism evidence="3 4">
    <name type="scientific">Miniimonas arenae</name>
    <dbReference type="NCBI Taxonomy" id="676201"/>
    <lineage>
        <taxon>Bacteria</taxon>
        <taxon>Bacillati</taxon>
        <taxon>Actinomycetota</taxon>
        <taxon>Actinomycetes</taxon>
        <taxon>Micrococcales</taxon>
        <taxon>Beutenbergiaceae</taxon>
        <taxon>Miniimonas</taxon>
    </lineage>
</organism>
<evidence type="ECO:0000256" key="1">
    <source>
        <dbReference type="SAM" id="MobiDB-lite"/>
    </source>
</evidence>
<dbReference type="EMBL" id="VENP01000024">
    <property type="protein sequence ID" value="TNU74116.1"/>
    <property type="molecule type" value="Genomic_DNA"/>
</dbReference>
<feature type="transmembrane region" description="Helical" evidence="2">
    <location>
        <begin position="397"/>
        <end position="416"/>
    </location>
</feature>
<dbReference type="OrthoDB" id="3264110at2"/>
<protein>
    <recommendedName>
        <fullName evidence="5">Alkaline phosphatase family protein</fullName>
    </recommendedName>
</protein>
<proteinExistence type="predicted"/>
<name>A0A5C5BBN2_9MICO</name>
<feature type="transmembrane region" description="Helical" evidence="2">
    <location>
        <begin position="599"/>
        <end position="618"/>
    </location>
</feature>
<dbReference type="AlphaFoldDB" id="A0A5C5BBN2"/>
<keyword evidence="2" id="KW-1133">Transmembrane helix</keyword>
<feature type="transmembrane region" description="Helical" evidence="2">
    <location>
        <begin position="678"/>
        <end position="697"/>
    </location>
</feature>
<keyword evidence="2" id="KW-0812">Transmembrane</keyword>
<dbReference type="Proteomes" id="UP000313849">
    <property type="component" value="Unassembled WGS sequence"/>
</dbReference>
<evidence type="ECO:0000313" key="4">
    <source>
        <dbReference type="Proteomes" id="UP000313849"/>
    </source>
</evidence>
<reference evidence="3 4" key="1">
    <citation type="submission" date="2019-06" db="EMBL/GenBank/DDBJ databases">
        <title>Draft genome sequence of Miniimonas arenae KCTC 19750T isolated from sea sand.</title>
        <authorList>
            <person name="Park S.-J."/>
        </authorList>
    </citation>
    <scope>NUCLEOTIDE SEQUENCE [LARGE SCALE GENOMIC DNA]</scope>
    <source>
        <strain evidence="3 4">KCTC 19750</strain>
    </source>
</reference>
<feature type="region of interest" description="Disordered" evidence="1">
    <location>
        <begin position="520"/>
        <end position="540"/>
    </location>
</feature>
<feature type="transmembrane region" description="Helical" evidence="2">
    <location>
        <begin position="550"/>
        <end position="567"/>
    </location>
</feature>
<feature type="transmembrane region" description="Helical" evidence="2">
    <location>
        <begin position="739"/>
        <end position="758"/>
    </location>
</feature>
<feature type="transmembrane region" description="Helical" evidence="2">
    <location>
        <begin position="481"/>
        <end position="505"/>
    </location>
</feature>
<dbReference type="RefSeq" id="WP_139986808.1">
    <property type="nucleotide sequence ID" value="NZ_VENP01000024.1"/>
</dbReference>
<gene>
    <name evidence="3" type="ORF">FH969_07845</name>
</gene>
<feature type="transmembrane region" description="Helical" evidence="2">
    <location>
        <begin position="813"/>
        <end position="834"/>
    </location>
</feature>
<evidence type="ECO:0008006" key="5">
    <source>
        <dbReference type="Google" id="ProtNLM"/>
    </source>
</evidence>
<evidence type="ECO:0000256" key="2">
    <source>
        <dbReference type="SAM" id="Phobius"/>
    </source>
</evidence>
<keyword evidence="2" id="KW-0472">Membrane</keyword>
<sequence length="852" mass="86068">MIAPAARRPRRRGDRPVPPTARLLALTLLAALLTTVLGPLAPWSPAAHADTRDGEDEARPLVVVGFTGVRWDDVSPEATPSLWRLGVGTGVGNLVVRSVRSTTCPADGWLAVSSGARAADLAAADRTTDDSGLTCRPLEEASTDGAATGATVPGWADYAAASASSSYDSRPGLLGDELRAAGVAATAIGPGAAIALATSNGAVAGTALPRPEDAAALEHAVRDAMADSAVLVVDVGSVRDWVAQPGSAAADEPSEADRAAFRAQQVAVVDALVGEVLSGVAEAAGDARDRPLVVAASLADSGSSPALQVIAADGLGPGTLTSTSTRQPGYVQATDLTPWFLRTAGIARLTTPSASLVGSAPYVVGGAGTTDAGEDRIAALVDANDHAQAQRPLVAPFYLLLVILNVILYAGVALGLSRQTATRLGRWFARWRRTDPATVSPTRERPRVLRTLRVVAVAMAAIPVSTFLANLLPWWRVEPAGLALAVATLAICAVVTAGALVAAAAAGRRRASRHAVDAVAGSPAQAPAPAPAAGSDVTGSARPAPSIPGLLVPMGVVAGLTALVLAVDVATGARLQLSAVMGVPVLVAGRFYGFNNTAFALFTTACILLCLAVTNHLVRRGQRAGAAAIVAIVGLLATVLDGAPGIGADFGGPPAIIPAFALLALMAAGVRITWGRVLAVVGAAVAATAALAVLDYLRPAEDRTHLGGFVQTVLDGGAWDVVGRKLEANLRILANNRPLTILAIAGVALVVLLLARPVRSAITSPGGGRFSWLSAGARLSELGDVVPMLRPGFVALAVALGIGFAVNDSGIAIPAYGVALAVPLLLATCASWLLTLAPSEEPAQASAGDGER</sequence>
<evidence type="ECO:0000313" key="3">
    <source>
        <dbReference type="EMBL" id="TNU74116.1"/>
    </source>
</evidence>
<keyword evidence="4" id="KW-1185">Reference proteome</keyword>
<comment type="caution">
    <text evidence="3">The sequence shown here is derived from an EMBL/GenBank/DDBJ whole genome shotgun (WGS) entry which is preliminary data.</text>
</comment>
<feature type="transmembrane region" description="Helical" evidence="2">
    <location>
        <begin position="452"/>
        <end position="475"/>
    </location>
</feature>
<feature type="transmembrane region" description="Helical" evidence="2">
    <location>
        <begin position="788"/>
        <end position="806"/>
    </location>
</feature>
<accession>A0A5C5BBN2</accession>
<feature type="transmembrane region" description="Helical" evidence="2">
    <location>
        <begin position="624"/>
        <end position="643"/>
    </location>
</feature>
<feature type="compositionally biased region" description="Low complexity" evidence="1">
    <location>
        <begin position="520"/>
        <end position="537"/>
    </location>
</feature>